<accession>A0A1H6D550</accession>
<organism evidence="2 3">
    <name type="scientific">Thermomonospora echinospora</name>
    <dbReference type="NCBI Taxonomy" id="1992"/>
    <lineage>
        <taxon>Bacteria</taxon>
        <taxon>Bacillati</taxon>
        <taxon>Actinomycetota</taxon>
        <taxon>Actinomycetes</taxon>
        <taxon>Streptosporangiales</taxon>
        <taxon>Thermomonosporaceae</taxon>
        <taxon>Thermomonospora</taxon>
    </lineage>
</organism>
<dbReference type="RefSeq" id="WP_103940969.1">
    <property type="nucleotide sequence ID" value="NZ_FNVO01000013.1"/>
</dbReference>
<keyword evidence="3" id="KW-1185">Reference proteome</keyword>
<gene>
    <name evidence="2" type="ORF">SAMN04489712_11334</name>
</gene>
<dbReference type="AlphaFoldDB" id="A0A1H6D550"/>
<protein>
    <submittedName>
        <fullName evidence="2">Uncharacterized protein</fullName>
    </submittedName>
</protein>
<sequence length="147" mass="15495">MEMVTLGLPPSRRPALFSWTVVTRHDDLRRVGACGVCDDRARAMRHLGEALLEAPAGAVGLVHRVTVGVAGLGYLYDGLIARACLDPATGTIDWLEMGCPRWAWGPRDALLDAVTGRAGDPLPPEAVALGLADPQAESGHRGRPGPA</sequence>
<dbReference type="Proteomes" id="UP000236723">
    <property type="component" value="Unassembled WGS sequence"/>
</dbReference>
<dbReference type="OrthoDB" id="3487250at2"/>
<proteinExistence type="predicted"/>
<evidence type="ECO:0000313" key="3">
    <source>
        <dbReference type="Proteomes" id="UP000236723"/>
    </source>
</evidence>
<feature type="region of interest" description="Disordered" evidence="1">
    <location>
        <begin position="124"/>
        <end position="147"/>
    </location>
</feature>
<evidence type="ECO:0000313" key="2">
    <source>
        <dbReference type="EMBL" id="SEG80184.1"/>
    </source>
</evidence>
<name>A0A1H6D550_9ACTN</name>
<dbReference type="EMBL" id="FNVO01000013">
    <property type="protein sequence ID" value="SEG80184.1"/>
    <property type="molecule type" value="Genomic_DNA"/>
</dbReference>
<evidence type="ECO:0000256" key="1">
    <source>
        <dbReference type="SAM" id="MobiDB-lite"/>
    </source>
</evidence>
<reference evidence="3" key="1">
    <citation type="submission" date="2016-10" db="EMBL/GenBank/DDBJ databases">
        <authorList>
            <person name="Varghese N."/>
            <person name="Submissions S."/>
        </authorList>
    </citation>
    <scope>NUCLEOTIDE SEQUENCE [LARGE SCALE GENOMIC DNA]</scope>
    <source>
        <strain evidence="3">DSM 43163</strain>
    </source>
</reference>